<comment type="caution">
    <text evidence="1">The sequence shown here is derived from an EMBL/GenBank/DDBJ whole genome shotgun (WGS) entry which is preliminary data.</text>
</comment>
<dbReference type="Proteomes" id="UP001175228">
    <property type="component" value="Unassembled WGS sequence"/>
</dbReference>
<evidence type="ECO:0000313" key="1">
    <source>
        <dbReference type="EMBL" id="KAK0484170.1"/>
    </source>
</evidence>
<dbReference type="EMBL" id="JAUEPU010000057">
    <property type="protein sequence ID" value="KAK0484170.1"/>
    <property type="molecule type" value="Genomic_DNA"/>
</dbReference>
<proteinExistence type="predicted"/>
<dbReference type="AlphaFoldDB" id="A0AA39ULW4"/>
<gene>
    <name evidence="1" type="ORF">EDD18DRAFT_1361728</name>
</gene>
<evidence type="ECO:0000313" key="2">
    <source>
        <dbReference type="Proteomes" id="UP001175228"/>
    </source>
</evidence>
<accession>A0AA39ULW4</accession>
<reference evidence="1" key="1">
    <citation type="submission" date="2023-06" db="EMBL/GenBank/DDBJ databases">
        <authorList>
            <consortium name="Lawrence Berkeley National Laboratory"/>
            <person name="Ahrendt S."/>
            <person name="Sahu N."/>
            <person name="Indic B."/>
            <person name="Wong-Bajracharya J."/>
            <person name="Merenyi Z."/>
            <person name="Ke H.-M."/>
            <person name="Monk M."/>
            <person name="Kocsube S."/>
            <person name="Drula E."/>
            <person name="Lipzen A."/>
            <person name="Balint B."/>
            <person name="Henrissat B."/>
            <person name="Andreopoulos B."/>
            <person name="Martin F.M."/>
            <person name="Harder C.B."/>
            <person name="Rigling D."/>
            <person name="Ford K.L."/>
            <person name="Foster G.D."/>
            <person name="Pangilinan J."/>
            <person name="Papanicolaou A."/>
            <person name="Barry K."/>
            <person name="LaButti K."/>
            <person name="Viragh M."/>
            <person name="Koriabine M."/>
            <person name="Yan M."/>
            <person name="Riley R."/>
            <person name="Champramary S."/>
            <person name="Plett K.L."/>
            <person name="Tsai I.J."/>
            <person name="Slot J."/>
            <person name="Sipos G."/>
            <person name="Plett J."/>
            <person name="Nagy L.G."/>
            <person name="Grigoriev I.V."/>
        </authorList>
    </citation>
    <scope>NUCLEOTIDE SEQUENCE</scope>
    <source>
        <strain evidence="1">HWK02</strain>
    </source>
</reference>
<protein>
    <submittedName>
        <fullName evidence="1">Uncharacterized protein</fullName>
    </submittedName>
</protein>
<keyword evidence="2" id="KW-1185">Reference proteome</keyword>
<sequence>MVVTATRFHPVPVVATSSKLEVSRGYCLWLRGQLQLQGMRQIEGDFGTRHFTPRRLRVHAQVIGPDLFNDSEYGMCGGFTGGMRMRGWTNLECNVPGSNLNCSMSVVDAAEIIKGTSLTDDGHLKAAVLSRAPSCLLPRLGRHVKFIDYVLRSPPPGTGSPEQIPISNRFMLDAVM</sequence>
<organism evidence="1 2">
    <name type="scientific">Armillaria luteobubalina</name>
    <dbReference type="NCBI Taxonomy" id="153913"/>
    <lineage>
        <taxon>Eukaryota</taxon>
        <taxon>Fungi</taxon>
        <taxon>Dikarya</taxon>
        <taxon>Basidiomycota</taxon>
        <taxon>Agaricomycotina</taxon>
        <taxon>Agaricomycetes</taxon>
        <taxon>Agaricomycetidae</taxon>
        <taxon>Agaricales</taxon>
        <taxon>Marasmiineae</taxon>
        <taxon>Physalacriaceae</taxon>
        <taxon>Armillaria</taxon>
    </lineage>
</organism>
<name>A0AA39ULW4_9AGAR</name>